<evidence type="ECO:0000313" key="2">
    <source>
        <dbReference type="Proteomes" id="UP000824469"/>
    </source>
</evidence>
<dbReference type="AlphaFoldDB" id="A0AA38CEY7"/>
<dbReference type="Proteomes" id="UP000824469">
    <property type="component" value="Unassembled WGS sequence"/>
</dbReference>
<keyword evidence="2" id="KW-1185">Reference proteome</keyword>
<feature type="non-terminal residue" evidence="1">
    <location>
        <position position="1"/>
    </location>
</feature>
<sequence length="70" mass="7296">GGVKGASNTKGGKEVGVMTIRDYIGDCSISDEIWDVSTLSGIVREGQEKFSVVLSTSELGTQSSSSEVEP</sequence>
<reference evidence="1 2" key="1">
    <citation type="journal article" date="2021" name="Nat. Plants">
        <title>The Taxus genome provides insights into paclitaxel biosynthesis.</title>
        <authorList>
            <person name="Xiong X."/>
            <person name="Gou J."/>
            <person name="Liao Q."/>
            <person name="Li Y."/>
            <person name="Zhou Q."/>
            <person name="Bi G."/>
            <person name="Li C."/>
            <person name="Du R."/>
            <person name="Wang X."/>
            <person name="Sun T."/>
            <person name="Guo L."/>
            <person name="Liang H."/>
            <person name="Lu P."/>
            <person name="Wu Y."/>
            <person name="Zhang Z."/>
            <person name="Ro D.K."/>
            <person name="Shang Y."/>
            <person name="Huang S."/>
            <person name="Yan J."/>
        </authorList>
    </citation>
    <scope>NUCLEOTIDE SEQUENCE [LARGE SCALE GENOMIC DNA]</scope>
    <source>
        <strain evidence="1">Ta-2019</strain>
    </source>
</reference>
<feature type="non-terminal residue" evidence="1">
    <location>
        <position position="70"/>
    </location>
</feature>
<evidence type="ECO:0000313" key="1">
    <source>
        <dbReference type="EMBL" id="KAH9300081.1"/>
    </source>
</evidence>
<protein>
    <submittedName>
        <fullName evidence="1">Uncharacterized protein</fullName>
    </submittedName>
</protein>
<organism evidence="1 2">
    <name type="scientific">Taxus chinensis</name>
    <name type="common">Chinese yew</name>
    <name type="synonym">Taxus wallichiana var. chinensis</name>
    <dbReference type="NCBI Taxonomy" id="29808"/>
    <lineage>
        <taxon>Eukaryota</taxon>
        <taxon>Viridiplantae</taxon>
        <taxon>Streptophyta</taxon>
        <taxon>Embryophyta</taxon>
        <taxon>Tracheophyta</taxon>
        <taxon>Spermatophyta</taxon>
        <taxon>Pinopsida</taxon>
        <taxon>Pinidae</taxon>
        <taxon>Conifers II</taxon>
        <taxon>Cupressales</taxon>
        <taxon>Taxaceae</taxon>
        <taxon>Taxus</taxon>
    </lineage>
</organism>
<dbReference type="EMBL" id="JAHRHJ020000009">
    <property type="protein sequence ID" value="KAH9300081.1"/>
    <property type="molecule type" value="Genomic_DNA"/>
</dbReference>
<proteinExistence type="predicted"/>
<comment type="caution">
    <text evidence="1">The sequence shown here is derived from an EMBL/GenBank/DDBJ whole genome shotgun (WGS) entry which is preliminary data.</text>
</comment>
<name>A0AA38CEY7_TAXCH</name>
<gene>
    <name evidence="1" type="ORF">KI387_011664</name>
</gene>
<accession>A0AA38CEY7</accession>